<dbReference type="RefSeq" id="WP_140959664.1">
    <property type="nucleotide sequence ID" value="NZ_VEVQ02000001.1"/>
</dbReference>
<evidence type="ECO:0000313" key="4">
    <source>
        <dbReference type="Proteomes" id="UP000817854"/>
    </source>
</evidence>
<keyword evidence="4" id="KW-1185">Reference proteome</keyword>
<name>A0ABX0INI9_9FLAO</name>
<proteinExistence type="predicted"/>
<evidence type="ECO:0000259" key="2">
    <source>
        <dbReference type="Pfam" id="PF19081"/>
    </source>
</evidence>
<sequence>MRKNYIQTRLENWKVITLVFFLFMICVSNAQSIVYSQNIVSESNVDNSVNASDQNQSTYAVVRASTGIAVGIGSYSGHLELEFPTTLPANTTTYVKVEAEDNLFDVLLGGSLGNLLSDVLGIVIIGNQEFTIQAKLNNTVVQTGNSQIVNDFANPNLKVVVNALGEHFIAITPNSDYNRIRLTNRVGSLLGLNNVKQLKVYGAYYIDQADECGRPSYTSFEGSGITLDLINLAGAGVTNPEHVIDSDLNSYSELSLGVLSVAASIEQVVYFEGLSNSNDVFNIRLKVDSSLLALGVANNINITAYNGANIANTISLNSLLNLDLLTLMQNNQTVTIPYTPGMPVDRIAVRYSSLLNTTLFQKLDLFDIERVPASPTIDANSQNLAICSGNTANLIAYSDPNTLQLYWYDVHSGGTPIAMLNSGETFTTPVLTTTTSFYVAAKNPNCSQESQRVEVVVNVNPTPTATDINVSGNENAICAIDVVSLTPSSAITGTYNWYFNANATNEITNGLVVGNITYTIDSNGVLIINGLTTNDSPATYYLSITDSNTSCSNASGDLKEVIITITDELTPTTANTTQEFCTSQNTTITDLQVNESPINWYTTPTGGSPLDPSTTLIDGMYYASLIGSNCESSIRLEITVSISDEQTPTTTNATQDFCASQSATISDLQVNESPINWYTTPTGGSPLDPSTALIDGIYYASLVGNTCESSIRLEIIVSISDEQTPTTTNLTQEFCISQNATIADLQVNESPINWYATATGGTPLDPNTLLVTNTNYYAALVGSSCESSIRLEVTAIINSDSQASLSGDFNNVCFSNEYTYTTENNMSNYQWSVTGGTISAGGDSASNFVTVNWNQSSTGNINVSYSNPSLCNGTASFSQDITINTCSDITISKVANNSQAAVGETVVFTITVNNNGSSNINDIEVLENLPSGYAYISNTTSIGSYNVSTGIWSINSLLANESAILEVTVTINATGNYTNTASIINSDPIDTDLNNNNATAEVAVSCLIVYNEFSPNNDGQNEHFIIDCIENYPNNKLEIYNRYGNIVYETVSYNNTWNGVANVSDIVNKGEVLPVGTYFYSLKIDELNMTRSGWLYIAK</sequence>
<reference evidence="3 4" key="3">
    <citation type="submission" date="2020-02" db="EMBL/GenBank/DDBJ databases">
        <title>Flavobacterium profundi sp. nov., isolated from a deep-sea seamount.</title>
        <authorList>
            <person name="Zhang D.-C."/>
        </authorList>
    </citation>
    <scope>NUCLEOTIDE SEQUENCE [LARGE SCALE GENOMIC DNA]</scope>
    <source>
        <strain evidence="3 4">EC11</strain>
    </source>
</reference>
<organism evidence="3 4">
    <name type="scientific">Flavobacterium jejuense</name>
    <dbReference type="NCBI Taxonomy" id="1544455"/>
    <lineage>
        <taxon>Bacteria</taxon>
        <taxon>Pseudomonadati</taxon>
        <taxon>Bacteroidota</taxon>
        <taxon>Flavobacteriia</taxon>
        <taxon>Flavobacteriales</taxon>
        <taxon>Flavobacteriaceae</taxon>
        <taxon>Flavobacterium</taxon>
    </lineage>
</organism>
<accession>A0ABX0INI9</accession>
<feature type="domain" description="Ig-like" evidence="2">
    <location>
        <begin position="724"/>
        <end position="798"/>
    </location>
</feature>
<dbReference type="NCBIfam" id="TIGR01451">
    <property type="entry name" value="B_ant_repeat"/>
    <property type="match status" value="1"/>
</dbReference>
<feature type="domain" description="Ig-like" evidence="2">
    <location>
        <begin position="647"/>
        <end position="719"/>
    </location>
</feature>
<dbReference type="Pfam" id="PF19081">
    <property type="entry name" value="Ig_7"/>
    <property type="match status" value="4"/>
</dbReference>
<feature type="domain" description="Ig-like" evidence="2">
    <location>
        <begin position="372"/>
        <end position="461"/>
    </location>
</feature>
<reference evidence="4" key="1">
    <citation type="submission" date="2019-05" db="EMBL/GenBank/DDBJ databases">
        <title>Flavobacterium profundi sp. nov., isolated from a deep-sea seamount.</title>
        <authorList>
            <person name="Zhang D.-C."/>
        </authorList>
    </citation>
    <scope>NUCLEOTIDE SEQUENCE [LARGE SCALE GENOMIC DNA]</scope>
    <source>
        <strain evidence="4">EC11</strain>
    </source>
</reference>
<dbReference type="Gene3D" id="2.60.40.10">
    <property type="entry name" value="Immunoglobulins"/>
    <property type="match status" value="1"/>
</dbReference>
<dbReference type="InterPro" id="IPR044023">
    <property type="entry name" value="Ig_7"/>
</dbReference>
<dbReference type="InterPro" id="IPR026341">
    <property type="entry name" value="T9SS_type_B"/>
</dbReference>
<gene>
    <name evidence="3" type="ORF">FIA58_002435</name>
</gene>
<dbReference type="NCBIfam" id="TIGR04131">
    <property type="entry name" value="Bac_Flav_CTERM"/>
    <property type="match status" value="1"/>
</dbReference>
<dbReference type="Pfam" id="PF01345">
    <property type="entry name" value="DUF11"/>
    <property type="match status" value="1"/>
</dbReference>
<feature type="domain" description="Ig-like" evidence="2">
    <location>
        <begin position="571"/>
        <end position="642"/>
    </location>
</feature>
<feature type="domain" description="DUF11" evidence="1">
    <location>
        <begin position="888"/>
        <end position="1002"/>
    </location>
</feature>
<dbReference type="EMBL" id="VEVQ02000001">
    <property type="protein sequence ID" value="NHN24522.1"/>
    <property type="molecule type" value="Genomic_DNA"/>
</dbReference>
<dbReference type="Proteomes" id="UP000817854">
    <property type="component" value="Unassembled WGS sequence"/>
</dbReference>
<evidence type="ECO:0000313" key="3">
    <source>
        <dbReference type="EMBL" id="NHN24522.1"/>
    </source>
</evidence>
<dbReference type="InterPro" id="IPR013783">
    <property type="entry name" value="Ig-like_fold"/>
</dbReference>
<dbReference type="Pfam" id="PF13585">
    <property type="entry name" value="CHU_C"/>
    <property type="match status" value="1"/>
</dbReference>
<protein>
    <submittedName>
        <fullName evidence="3">DUF11 domain-containing protein</fullName>
    </submittedName>
</protein>
<dbReference type="InterPro" id="IPR047589">
    <property type="entry name" value="DUF11_rpt"/>
</dbReference>
<reference evidence="3 4" key="2">
    <citation type="submission" date="2019-05" db="EMBL/GenBank/DDBJ databases">
        <authorList>
            <person name="Lianzixin W."/>
        </authorList>
    </citation>
    <scope>NUCLEOTIDE SEQUENCE [LARGE SCALE GENOMIC DNA]</scope>
    <source>
        <strain evidence="3 4">EC11</strain>
    </source>
</reference>
<comment type="caution">
    <text evidence="3">The sequence shown here is derived from an EMBL/GenBank/DDBJ whole genome shotgun (WGS) entry which is preliminary data.</text>
</comment>
<dbReference type="InterPro" id="IPR001434">
    <property type="entry name" value="OmcB-like_DUF11"/>
</dbReference>
<evidence type="ECO:0000259" key="1">
    <source>
        <dbReference type="Pfam" id="PF01345"/>
    </source>
</evidence>